<dbReference type="RefSeq" id="WP_201327140.1">
    <property type="nucleotide sequence ID" value="NZ_AP017470.1"/>
</dbReference>
<dbReference type="PANTHER" id="PTHR34374">
    <property type="entry name" value="LARGE RIBOSOMAL RNA SUBUNIT ACCUMULATION PROTEIN YCED HOMOLOG 1, CHLOROPLASTIC"/>
    <property type="match status" value="1"/>
</dbReference>
<dbReference type="PANTHER" id="PTHR34374:SF1">
    <property type="entry name" value="LARGE RIBOSOMAL RNA SUBUNIT ACCUMULATION PROTEIN YCED HOMOLOG 1, CHLOROPLASTIC"/>
    <property type="match status" value="1"/>
</dbReference>
<organism evidence="1 2">
    <name type="scientific">Thermotomaculum hydrothermale</name>
    <dbReference type="NCBI Taxonomy" id="981385"/>
    <lineage>
        <taxon>Bacteria</taxon>
        <taxon>Pseudomonadati</taxon>
        <taxon>Acidobacteriota</taxon>
        <taxon>Holophagae</taxon>
        <taxon>Thermotomaculales</taxon>
        <taxon>Thermotomaculaceae</taxon>
        <taxon>Thermotomaculum</taxon>
    </lineage>
</organism>
<reference evidence="1 2" key="1">
    <citation type="journal article" date="2012" name="Extremophiles">
        <title>Thermotomaculum hydrothermale gen. nov., sp. nov., a novel heterotrophic thermophile within the phylum Acidobacteria from a deep-sea hydrothermal vent chimney in the Southern Okinawa Trough.</title>
        <authorList>
            <person name="Izumi H."/>
            <person name="Nunoura T."/>
            <person name="Miyazaki M."/>
            <person name="Mino S."/>
            <person name="Toki T."/>
            <person name="Takai K."/>
            <person name="Sako Y."/>
            <person name="Sawabe T."/>
            <person name="Nakagawa S."/>
        </authorList>
    </citation>
    <scope>NUCLEOTIDE SEQUENCE [LARGE SCALE GENOMIC DNA]</scope>
    <source>
        <strain evidence="1 2">AC55</strain>
    </source>
</reference>
<gene>
    <name evidence="1" type="ORF">TTHT_1321</name>
</gene>
<keyword evidence="2" id="KW-1185">Reference proteome</keyword>
<accession>A0A7R6SZK3</accession>
<evidence type="ECO:0000313" key="2">
    <source>
        <dbReference type="Proteomes" id="UP000595564"/>
    </source>
</evidence>
<proteinExistence type="predicted"/>
<dbReference type="Proteomes" id="UP000595564">
    <property type="component" value="Chromosome"/>
</dbReference>
<dbReference type="InterPro" id="IPR003772">
    <property type="entry name" value="YceD"/>
</dbReference>
<name>A0A7R6SZK3_9BACT</name>
<sequence length="173" mass="19898">MQIEFAKIEEKILKGDFDIINEKVIQNEFEFFTINNVNVSFRAYRIDINDVSIKEKIKGNITLICTNCLEEYTQDIDLSTETIFTKDKGFLGGEVTLTESELDVQYLEGETIDLKEEAIKTIDLFIPMSHTCKEDCKGLCPICGANRNINPCNCKIEKVDPRLQKLKEFLNKE</sequence>
<dbReference type="EMBL" id="AP017470">
    <property type="protein sequence ID" value="BBB32837.1"/>
    <property type="molecule type" value="Genomic_DNA"/>
</dbReference>
<dbReference type="Pfam" id="PF02620">
    <property type="entry name" value="YceD"/>
    <property type="match status" value="1"/>
</dbReference>
<evidence type="ECO:0008006" key="3">
    <source>
        <dbReference type="Google" id="ProtNLM"/>
    </source>
</evidence>
<protein>
    <recommendedName>
        <fullName evidence="3">DUF177 domain-containing protein</fullName>
    </recommendedName>
</protein>
<dbReference type="AlphaFoldDB" id="A0A7R6SZK3"/>
<evidence type="ECO:0000313" key="1">
    <source>
        <dbReference type="EMBL" id="BBB32837.1"/>
    </source>
</evidence>
<dbReference type="KEGG" id="thyd:TTHT_1321"/>